<keyword evidence="8" id="KW-1185">Reference proteome</keyword>
<feature type="region of interest" description="Disordered" evidence="5">
    <location>
        <begin position="159"/>
        <end position="182"/>
    </location>
</feature>
<dbReference type="HOGENOM" id="CLU_027089_2_0_1"/>
<evidence type="ECO:0000256" key="5">
    <source>
        <dbReference type="SAM" id="MobiDB-lite"/>
    </source>
</evidence>
<comment type="subcellular location">
    <subcellularLocation>
        <location evidence="1">Membrane</location>
        <topology evidence="1">Multi-pass membrane protein</topology>
    </subcellularLocation>
</comment>
<accession>S8F788</accession>
<feature type="region of interest" description="Disordered" evidence="5">
    <location>
        <begin position="295"/>
        <end position="357"/>
    </location>
</feature>
<feature type="transmembrane region" description="Helical" evidence="6">
    <location>
        <begin position="498"/>
        <end position="518"/>
    </location>
</feature>
<feature type="transmembrane region" description="Helical" evidence="6">
    <location>
        <begin position="387"/>
        <end position="410"/>
    </location>
</feature>
<feature type="compositionally biased region" description="Basic and acidic residues" evidence="5">
    <location>
        <begin position="295"/>
        <end position="326"/>
    </location>
</feature>
<dbReference type="GO" id="GO:0005886">
    <property type="term" value="C:plasma membrane"/>
    <property type="evidence" value="ECO:0007669"/>
    <property type="project" value="TreeGrafter"/>
</dbReference>
<protein>
    <recommendedName>
        <fullName evidence="9">Zinc/iron permease</fullName>
    </recommendedName>
</protein>
<evidence type="ECO:0000256" key="3">
    <source>
        <dbReference type="ARBA" id="ARBA00022989"/>
    </source>
</evidence>
<evidence type="ECO:0000256" key="4">
    <source>
        <dbReference type="ARBA" id="ARBA00023136"/>
    </source>
</evidence>
<feature type="compositionally biased region" description="Basic residues" evidence="5">
    <location>
        <begin position="342"/>
        <end position="356"/>
    </location>
</feature>
<dbReference type="STRING" id="743788.S8F788"/>
<evidence type="ECO:0000256" key="6">
    <source>
        <dbReference type="SAM" id="Phobius"/>
    </source>
</evidence>
<evidence type="ECO:0000256" key="2">
    <source>
        <dbReference type="ARBA" id="ARBA00022692"/>
    </source>
</evidence>
<evidence type="ECO:0000256" key="1">
    <source>
        <dbReference type="ARBA" id="ARBA00004141"/>
    </source>
</evidence>
<dbReference type="GO" id="GO:0005385">
    <property type="term" value="F:zinc ion transmembrane transporter activity"/>
    <property type="evidence" value="ECO:0007669"/>
    <property type="project" value="TreeGrafter"/>
</dbReference>
<feature type="transmembrane region" description="Helical" evidence="6">
    <location>
        <begin position="416"/>
        <end position="438"/>
    </location>
</feature>
<dbReference type="EMBL" id="KE504226">
    <property type="protein sequence ID" value="EPS94684.1"/>
    <property type="molecule type" value="Genomic_DNA"/>
</dbReference>
<keyword evidence="2 6" id="KW-0812">Transmembrane</keyword>
<feature type="transmembrane region" description="Helical" evidence="6">
    <location>
        <begin position="128"/>
        <end position="146"/>
    </location>
</feature>
<dbReference type="Proteomes" id="UP000015241">
    <property type="component" value="Unassembled WGS sequence"/>
</dbReference>
<reference evidence="7 8" key="1">
    <citation type="journal article" date="2012" name="Science">
        <title>The Paleozoic origin of enzymatic lignin decomposition reconstructed from 31 fungal genomes.</title>
        <authorList>
            <person name="Floudas D."/>
            <person name="Binder M."/>
            <person name="Riley R."/>
            <person name="Barry K."/>
            <person name="Blanchette R.A."/>
            <person name="Henrissat B."/>
            <person name="Martinez A.T."/>
            <person name="Otillar R."/>
            <person name="Spatafora J.W."/>
            <person name="Yadav J.S."/>
            <person name="Aerts A."/>
            <person name="Benoit I."/>
            <person name="Boyd A."/>
            <person name="Carlson A."/>
            <person name="Copeland A."/>
            <person name="Coutinho P.M."/>
            <person name="de Vries R.P."/>
            <person name="Ferreira P."/>
            <person name="Findley K."/>
            <person name="Foster B."/>
            <person name="Gaskell J."/>
            <person name="Glotzer D."/>
            <person name="Gorecki P."/>
            <person name="Heitman J."/>
            <person name="Hesse C."/>
            <person name="Hori C."/>
            <person name="Igarashi K."/>
            <person name="Jurgens J.A."/>
            <person name="Kallen N."/>
            <person name="Kersten P."/>
            <person name="Kohler A."/>
            <person name="Kuees U."/>
            <person name="Kumar T.K.A."/>
            <person name="Kuo A."/>
            <person name="LaButti K."/>
            <person name="Larrondo L.F."/>
            <person name="Lindquist E."/>
            <person name="Ling A."/>
            <person name="Lombard V."/>
            <person name="Lucas S."/>
            <person name="Lundell T."/>
            <person name="Martin R."/>
            <person name="McLaughlin D.J."/>
            <person name="Morgenstern I."/>
            <person name="Morin E."/>
            <person name="Murat C."/>
            <person name="Nagy L.G."/>
            <person name="Nolan M."/>
            <person name="Ohm R.A."/>
            <person name="Patyshakuliyeva A."/>
            <person name="Rokas A."/>
            <person name="Ruiz-Duenas F.J."/>
            <person name="Sabat G."/>
            <person name="Salamov A."/>
            <person name="Samejima M."/>
            <person name="Schmutz J."/>
            <person name="Slot J.C."/>
            <person name="St John F."/>
            <person name="Stenlid J."/>
            <person name="Sun H."/>
            <person name="Sun S."/>
            <person name="Syed K."/>
            <person name="Tsang A."/>
            <person name="Wiebenga A."/>
            <person name="Young D."/>
            <person name="Pisabarro A."/>
            <person name="Eastwood D.C."/>
            <person name="Martin F."/>
            <person name="Cullen D."/>
            <person name="Grigoriev I.V."/>
            <person name="Hibbett D.S."/>
        </authorList>
    </citation>
    <scope>NUCLEOTIDE SEQUENCE</scope>
    <source>
        <strain evidence="8">FP-58527</strain>
    </source>
</reference>
<evidence type="ECO:0000313" key="8">
    <source>
        <dbReference type="Proteomes" id="UP000015241"/>
    </source>
</evidence>
<feature type="transmembrane region" description="Helical" evidence="6">
    <location>
        <begin position="54"/>
        <end position="73"/>
    </location>
</feature>
<dbReference type="InParanoid" id="S8F788"/>
<feature type="transmembrane region" description="Helical" evidence="6">
    <location>
        <begin position="530"/>
        <end position="550"/>
    </location>
</feature>
<proteinExistence type="predicted"/>
<feature type="compositionally biased region" description="Polar residues" evidence="5">
    <location>
        <begin position="159"/>
        <end position="176"/>
    </location>
</feature>
<dbReference type="OrthoDB" id="448280at2759"/>
<name>S8F788_FOMSC</name>
<evidence type="ECO:0008006" key="9">
    <source>
        <dbReference type="Google" id="ProtNLM"/>
    </source>
</evidence>
<feature type="transmembrane region" description="Helical" evidence="6">
    <location>
        <begin position="85"/>
        <end position="108"/>
    </location>
</feature>
<gene>
    <name evidence="7" type="ORF">FOMPIDRAFT_1063100</name>
</gene>
<feature type="region of interest" description="Disordered" evidence="5">
    <location>
        <begin position="212"/>
        <end position="231"/>
    </location>
</feature>
<dbReference type="PANTHER" id="PTHR11040:SF44">
    <property type="entry name" value="PROTEIN ZNTC-RELATED"/>
    <property type="match status" value="1"/>
</dbReference>
<dbReference type="eggNOG" id="KOG1558">
    <property type="taxonomic scope" value="Eukaryota"/>
</dbReference>
<keyword evidence="4 6" id="KW-0472">Membrane</keyword>
<evidence type="ECO:0000313" key="7">
    <source>
        <dbReference type="EMBL" id="EPS94684.1"/>
    </source>
</evidence>
<feature type="transmembrane region" description="Helical" evidence="6">
    <location>
        <begin position="459"/>
        <end position="478"/>
    </location>
</feature>
<keyword evidence="3 6" id="KW-1133">Transmembrane helix</keyword>
<organism evidence="7 8">
    <name type="scientific">Fomitopsis schrenkii</name>
    <name type="common">Brown rot fungus</name>
    <dbReference type="NCBI Taxonomy" id="2126942"/>
    <lineage>
        <taxon>Eukaryota</taxon>
        <taxon>Fungi</taxon>
        <taxon>Dikarya</taxon>
        <taxon>Basidiomycota</taxon>
        <taxon>Agaricomycotina</taxon>
        <taxon>Agaricomycetes</taxon>
        <taxon>Polyporales</taxon>
        <taxon>Fomitopsis</taxon>
    </lineage>
</organism>
<dbReference type="PANTHER" id="PTHR11040">
    <property type="entry name" value="ZINC/IRON TRANSPORTER"/>
    <property type="match status" value="1"/>
</dbReference>
<dbReference type="AlphaFoldDB" id="S8F788"/>
<dbReference type="Pfam" id="PF02535">
    <property type="entry name" value="Zip"/>
    <property type="match status" value="1"/>
</dbReference>
<dbReference type="InterPro" id="IPR003689">
    <property type="entry name" value="ZIP"/>
</dbReference>
<sequence>MTALLPKVLTSNEPTSAFAVQPSLRQLGKMPLMIFNHSPDVPNDEMAIWVETRIWLMLGIFVVSLFASCFPALSQQLPGVRIPGIVFFTGKHFGTGIIISTAFGHLLQDAYVALLSPAVTERWGVSKWVGMIVLGSLLLIFLVEYFSTSYVDRLQSYESEPTSPCDSPATSPTASRPASLAADSTARVAHIDNPLALPASSSDVSVIADESTPLHQHDTTEYGSASRPALRPAAWAHTFPRSEHGRTRRNNTVAETSEEIFAGGHHRHEERGSHAGHHGSTKTWRGWFGLGDEDHEHEHHSHSRDEEDGGRSERRKAHREEEDRAKPPSNGHAPNGSERGHGHGQRHGGHVHSHGHVHMDMERWSPERDVEDALDGPQAKVGMRRQVISILMLEIGIMIHSLVIGLTLAITSGPEFTSLVTAIVFHQFFEGLSLGIRIATLPAAAARNVAGFKLLKPTLALSFAVTTPIGIGIGLAAFEPGRSEGAKVTLIRGLMSALSAGMLIYASCVEMLAGDFVLDPHLWRSSVRRQACALVSLLAGCVAMGVVGVLGE</sequence>